<dbReference type="InterPro" id="IPR041498">
    <property type="entry name" value="Big_6"/>
</dbReference>
<feature type="domain" description="Bacterial Ig" evidence="3">
    <location>
        <begin position="298"/>
        <end position="368"/>
    </location>
</feature>
<feature type="transmembrane region" description="Helical" evidence="2">
    <location>
        <begin position="562"/>
        <end position="585"/>
    </location>
</feature>
<feature type="transmembrane region" description="Helical" evidence="2">
    <location>
        <begin position="753"/>
        <end position="770"/>
    </location>
</feature>
<evidence type="ECO:0000256" key="1">
    <source>
        <dbReference type="SAM" id="MobiDB-lite"/>
    </source>
</evidence>
<feature type="compositionally biased region" description="Low complexity" evidence="1">
    <location>
        <begin position="374"/>
        <end position="394"/>
    </location>
</feature>
<protein>
    <submittedName>
        <fullName evidence="4">Ig-like domain-containing protein</fullName>
    </submittedName>
</protein>
<feature type="transmembrane region" description="Helical" evidence="2">
    <location>
        <begin position="509"/>
        <end position="534"/>
    </location>
</feature>
<dbReference type="Pfam" id="PF17936">
    <property type="entry name" value="Big_6"/>
    <property type="match status" value="1"/>
</dbReference>
<sequence length="808" mass="78576">MNTRGDNVDEGAVGGDGPRRRPRFALLAAATTVLVAALLGAAAAPAVAVAVTAEPQAAAAAEPRAAVAPTDASPPTAEPTASPDPSEIAPPSTGRPGAPLPTPTRPAVRPTIADPGDVTTGTTRFHGTGTPGHSVRVSGPTATGSSGCTARVGSDGSWACLGTVRSGPQQVFTVRDLVATGLPVANAPASDVIVPPTLQAAGPTGGTVSGTGFPGSTVTLSVSGSTTEQTAPVGPDGRWVAALGTRADGRFTVTASQTASTARGYRSDLRSAASAPVTVTVDRTAPAAPRITTPDDGQRIGTRSTTVTGTGEPGARVTVYVDRAPVCGVVVGTDASWSCSTAGSTLRAGEHRLTATQHDAAGNYSRSSAAVRVTAGSATTAPTGTPTPGATDTPGGPGGPTPGSDATAGTPGTAGTGVDGTPGAGTPGTGSGTGTGTGTNSGNHGNGGNGPTAGGGSGSGSGSGTGSPAGVGSAGGHPDWSGPAGDWTAATSYDGTVPTIQAAFSWRTVLVATAVAAGFLLLIAAPLALVAAVARGRLRSPFAGLLGRNRSRSDRARGDDVLPTWASITIAVSIAALCTLLGVGVELEARYARLAIAVLAGTAVLTAAVVFATRWAAGTDHRTIGFRVSPWLVLAALVACGITRVADLSPALIVGVVLVPSGRPGLGTGPLRLGTGIAASARGATWRVLALLGLAAVGWVLHSLLAGGGFWVSLGSEFAITLCVGGLGAVVATLLPVTGSAGSALLAASRGRYVALAVVAVALTTAVYSGTTGTHAAPVLLVGIAAACVAAAIAALVWLRTERRAARV</sequence>
<name>A0ABT3S1U7_9MICO</name>
<dbReference type="RefSeq" id="WP_214518686.1">
    <property type="nucleotide sequence ID" value="NZ_CP104934.1"/>
</dbReference>
<proteinExistence type="predicted"/>
<accession>A0ABT3S1U7</accession>
<reference evidence="4 5" key="1">
    <citation type="submission" date="2022-11" db="EMBL/GenBank/DDBJ databases">
        <title>Taxonomy of Curtobacterium flaccumfaciens.</title>
        <authorList>
            <person name="Osdaghi E."/>
            <person name="Taghavi S.M."/>
            <person name="Hamidizade M."/>
            <person name="Abachi H."/>
            <person name="Fazliarab A."/>
            <person name="Baeyen S."/>
            <person name="Portier P."/>
            <person name="Van Vaerenbergh J."/>
            <person name="Jacques M.-A."/>
        </authorList>
    </citation>
    <scope>NUCLEOTIDE SEQUENCE [LARGE SCALE GENOMIC DNA]</scope>
    <source>
        <strain evidence="4 5">LMG 3715</strain>
    </source>
</reference>
<feature type="compositionally biased region" description="Gly residues" evidence="1">
    <location>
        <begin position="412"/>
        <end position="475"/>
    </location>
</feature>
<evidence type="ECO:0000313" key="5">
    <source>
        <dbReference type="Proteomes" id="UP001207276"/>
    </source>
</evidence>
<keyword evidence="2" id="KW-0472">Membrane</keyword>
<feature type="transmembrane region" description="Helical" evidence="2">
    <location>
        <begin position="686"/>
        <end position="712"/>
    </location>
</feature>
<feature type="transmembrane region" description="Helical" evidence="2">
    <location>
        <begin position="591"/>
        <end position="612"/>
    </location>
</feature>
<feature type="region of interest" description="Disordered" evidence="1">
    <location>
        <begin position="61"/>
        <end position="149"/>
    </location>
</feature>
<evidence type="ECO:0000256" key="2">
    <source>
        <dbReference type="SAM" id="Phobius"/>
    </source>
</evidence>
<feature type="region of interest" description="Disordered" evidence="1">
    <location>
        <begin position="1"/>
        <end position="21"/>
    </location>
</feature>
<feature type="transmembrane region" description="Helical" evidence="2">
    <location>
        <begin position="624"/>
        <end position="646"/>
    </location>
</feature>
<dbReference type="Proteomes" id="UP001207276">
    <property type="component" value="Unassembled WGS sequence"/>
</dbReference>
<comment type="caution">
    <text evidence="4">The sequence shown here is derived from an EMBL/GenBank/DDBJ whole genome shotgun (WGS) entry which is preliminary data.</text>
</comment>
<feature type="transmembrane region" description="Helical" evidence="2">
    <location>
        <begin position="652"/>
        <end position="674"/>
    </location>
</feature>
<feature type="transmembrane region" description="Helical" evidence="2">
    <location>
        <begin position="776"/>
        <end position="799"/>
    </location>
</feature>
<feature type="region of interest" description="Disordered" evidence="1">
    <location>
        <begin position="357"/>
        <end position="487"/>
    </location>
</feature>
<evidence type="ECO:0000313" key="4">
    <source>
        <dbReference type="EMBL" id="MCX2848813.1"/>
    </source>
</evidence>
<keyword evidence="5" id="KW-1185">Reference proteome</keyword>
<feature type="region of interest" description="Disordered" evidence="1">
    <location>
        <begin position="287"/>
        <end position="311"/>
    </location>
</feature>
<keyword evidence="2" id="KW-1133">Transmembrane helix</keyword>
<feature type="compositionally biased region" description="Low complexity" evidence="1">
    <location>
        <begin position="61"/>
        <end position="86"/>
    </location>
</feature>
<dbReference type="Gene3D" id="2.60.40.10">
    <property type="entry name" value="Immunoglobulins"/>
    <property type="match status" value="2"/>
</dbReference>
<feature type="transmembrane region" description="Helical" evidence="2">
    <location>
        <begin position="24"/>
        <end position="48"/>
    </location>
</feature>
<keyword evidence="2" id="KW-0812">Transmembrane</keyword>
<gene>
    <name evidence="4" type="ORF">ORG12_09020</name>
</gene>
<evidence type="ECO:0000259" key="3">
    <source>
        <dbReference type="Pfam" id="PF17936"/>
    </source>
</evidence>
<organism evidence="4 5">
    <name type="scientific">Curtobacterium poinsettiae</name>
    <dbReference type="NCBI Taxonomy" id="159612"/>
    <lineage>
        <taxon>Bacteria</taxon>
        <taxon>Bacillati</taxon>
        <taxon>Actinomycetota</taxon>
        <taxon>Actinomycetes</taxon>
        <taxon>Micrococcales</taxon>
        <taxon>Microbacteriaceae</taxon>
        <taxon>Curtobacterium</taxon>
    </lineage>
</organism>
<feature type="transmembrane region" description="Helical" evidence="2">
    <location>
        <begin position="718"/>
        <end position="741"/>
    </location>
</feature>
<dbReference type="InterPro" id="IPR013783">
    <property type="entry name" value="Ig-like_fold"/>
</dbReference>
<dbReference type="EMBL" id="JAPJDE010000003">
    <property type="protein sequence ID" value="MCX2848813.1"/>
    <property type="molecule type" value="Genomic_DNA"/>
</dbReference>
<feature type="compositionally biased region" description="Low complexity" evidence="1">
    <location>
        <begin position="119"/>
        <end position="132"/>
    </location>
</feature>
<feature type="compositionally biased region" description="Low complexity" evidence="1">
    <location>
        <begin position="402"/>
        <end position="411"/>
    </location>
</feature>